<keyword evidence="3" id="KW-0507">mRNA processing</keyword>
<sequence>MGSSKKHKEKDREDKKRKKGSDSSKKRRHNRSRSGSPSPTDDYSHRRSRSRSTSPAARSSRKRQKEKRRHSGSDDSDVPIAKSSRYAETKPESRSPSPPPKASSGDNSSLSIVETNKLRAKLGLKPLQVESAPSRAPPPPKVQVRQDEIEEGEHVDFDEETLMKIRDEREQEAETFWKEKQDFVHAPAENLTEKIKVEKLREKIALRREKRRLEAKLAESKGLADSDSDDDAAAWVRKQKETVQQKLLAEKKAKELDELDNEFGVGELVETEFVKQKNKAYTDRDLKGLKVLHGQDRIQEGNTVILTLKDKDVLNEEDDVLVNPNMIDDEKFEKNLENRKLRPEYNGYNVFDEIEYDSDGNLKGKGVLGKYDEEIEGKKSKGSFVIGEDTSEEARRAKIREKMLRSDKILESAESTSLRIASDFFTPDEMVKFKKPGKKKVRKVRKVLKADDLLHIDAESHPAPVGVISQKDLGSRKSKKSSGSVDIDPKTEPVDMEIDLEVDDLPPVQDIDVSDIKLEDEGDLDFQVALQKARLLKQKENLKKPRGVNIEDLLRSDDNPDQSSSGSIVLHATAEFCRTLGDIPRIEGADIYGDEEMDFEREDKKSQIEERGTWNEVEIDETPVDITRPADAEESTILELEPDVAVGIAGALKVAMTKGYLDKDMQRRGGPSKMRHLQAQHYSIEDKSYEDDKFGKRDDRFISGPIMEFSEKNHYKPDFKLEYTDDDGKPISAKEAFRILSHKFHGKGSGKNKVDKKRRKVDQEKLLQHMNSTDTPLNTLELLQQRQKETHSAYVVLTGNKTAGASLSKSKH</sequence>
<feature type="region of interest" description="Disordered" evidence="7">
    <location>
        <begin position="1"/>
        <end position="162"/>
    </location>
</feature>
<feature type="compositionally biased region" description="Basic and acidic residues" evidence="7">
    <location>
        <begin position="144"/>
        <end position="162"/>
    </location>
</feature>
<reference evidence="8 9" key="1">
    <citation type="submission" date="2024-08" db="EMBL/GenBank/DDBJ databases">
        <authorList>
            <person name="Cucini C."/>
            <person name="Frati F."/>
        </authorList>
    </citation>
    <scope>NUCLEOTIDE SEQUENCE [LARGE SCALE GENOMIC DNA]</scope>
</reference>
<protein>
    <recommendedName>
        <fullName evidence="10">U4/U6.U5 tri-snRNP-associated protein 1</fullName>
    </recommendedName>
</protein>
<evidence type="ECO:0000256" key="7">
    <source>
        <dbReference type="SAM" id="MobiDB-lite"/>
    </source>
</evidence>
<feature type="region of interest" description="Disordered" evidence="7">
    <location>
        <begin position="466"/>
        <end position="493"/>
    </location>
</feature>
<organism evidence="8 9">
    <name type="scientific">Orchesella dallaii</name>
    <dbReference type="NCBI Taxonomy" id="48710"/>
    <lineage>
        <taxon>Eukaryota</taxon>
        <taxon>Metazoa</taxon>
        <taxon>Ecdysozoa</taxon>
        <taxon>Arthropoda</taxon>
        <taxon>Hexapoda</taxon>
        <taxon>Collembola</taxon>
        <taxon>Entomobryomorpha</taxon>
        <taxon>Entomobryoidea</taxon>
        <taxon>Orchesellidae</taxon>
        <taxon>Orchesellinae</taxon>
        <taxon>Orchesella</taxon>
    </lineage>
</organism>
<proteinExistence type="inferred from homology"/>
<evidence type="ECO:0000313" key="8">
    <source>
        <dbReference type="EMBL" id="CAL8111407.1"/>
    </source>
</evidence>
<evidence type="ECO:0000313" key="9">
    <source>
        <dbReference type="Proteomes" id="UP001642540"/>
    </source>
</evidence>
<accession>A0ABP1QXJ7</accession>
<dbReference type="Pfam" id="PF03343">
    <property type="entry name" value="SART-1"/>
    <property type="match status" value="1"/>
</dbReference>
<dbReference type="Pfam" id="PF19252">
    <property type="entry name" value="HIND"/>
    <property type="match status" value="1"/>
</dbReference>
<keyword evidence="4" id="KW-0508">mRNA splicing</keyword>
<evidence type="ECO:0000256" key="6">
    <source>
        <dbReference type="SAM" id="Coils"/>
    </source>
</evidence>
<evidence type="ECO:0000256" key="4">
    <source>
        <dbReference type="ARBA" id="ARBA00023187"/>
    </source>
</evidence>
<dbReference type="PANTHER" id="PTHR14152">
    <property type="entry name" value="SQUAMOUS CELL CARCINOMA ANTIGEN RECOGNISED BY CYTOTOXIC T LYMPHOCYTES"/>
    <property type="match status" value="1"/>
</dbReference>
<dbReference type="InterPro" id="IPR045347">
    <property type="entry name" value="HIND"/>
</dbReference>
<keyword evidence="5" id="KW-0539">Nucleus</keyword>
<dbReference type="EMBL" id="CAXLJM020000046">
    <property type="protein sequence ID" value="CAL8111407.1"/>
    <property type="molecule type" value="Genomic_DNA"/>
</dbReference>
<evidence type="ECO:0000256" key="3">
    <source>
        <dbReference type="ARBA" id="ARBA00022664"/>
    </source>
</evidence>
<comment type="subcellular location">
    <subcellularLocation>
        <location evidence="1">Nucleus</location>
    </subcellularLocation>
</comment>
<dbReference type="InterPro" id="IPR005011">
    <property type="entry name" value="SNU66/SART1"/>
</dbReference>
<evidence type="ECO:0000256" key="2">
    <source>
        <dbReference type="ARBA" id="ARBA00006076"/>
    </source>
</evidence>
<feature type="compositionally biased region" description="Basic and acidic residues" evidence="7">
    <location>
        <begin position="10"/>
        <end position="24"/>
    </location>
</feature>
<feature type="compositionally biased region" description="Basic residues" evidence="7">
    <location>
        <begin position="59"/>
        <end position="70"/>
    </location>
</feature>
<evidence type="ECO:0008006" key="10">
    <source>
        <dbReference type="Google" id="ProtNLM"/>
    </source>
</evidence>
<feature type="coiled-coil region" evidence="6">
    <location>
        <begin position="196"/>
        <end position="223"/>
    </location>
</feature>
<feature type="compositionally biased region" description="Polar residues" evidence="7">
    <location>
        <begin position="105"/>
        <end position="114"/>
    </location>
</feature>
<keyword evidence="6" id="KW-0175">Coiled coil</keyword>
<gene>
    <name evidence="8" type="ORF">ODALV1_LOCUS15009</name>
</gene>
<keyword evidence="9" id="KW-1185">Reference proteome</keyword>
<comment type="caution">
    <text evidence="8">The sequence shown here is derived from an EMBL/GenBank/DDBJ whole genome shotgun (WGS) entry which is preliminary data.</text>
</comment>
<evidence type="ECO:0000256" key="5">
    <source>
        <dbReference type="ARBA" id="ARBA00023242"/>
    </source>
</evidence>
<dbReference type="PANTHER" id="PTHR14152:SF5">
    <property type="entry name" value="U4_U6.U5 TRI-SNRNP-ASSOCIATED PROTEIN 1"/>
    <property type="match status" value="1"/>
</dbReference>
<comment type="similarity">
    <text evidence="2">Belongs to the SNU66/SART1 family.</text>
</comment>
<evidence type="ECO:0000256" key="1">
    <source>
        <dbReference type="ARBA" id="ARBA00004123"/>
    </source>
</evidence>
<name>A0ABP1QXJ7_9HEXA</name>
<dbReference type="Proteomes" id="UP001642540">
    <property type="component" value="Unassembled WGS sequence"/>
</dbReference>